<organism evidence="1 2">
    <name type="scientific">Acrodontium crateriforme</name>
    <dbReference type="NCBI Taxonomy" id="150365"/>
    <lineage>
        <taxon>Eukaryota</taxon>
        <taxon>Fungi</taxon>
        <taxon>Dikarya</taxon>
        <taxon>Ascomycota</taxon>
        <taxon>Pezizomycotina</taxon>
        <taxon>Dothideomycetes</taxon>
        <taxon>Dothideomycetidae</taxon>
        <taxon>Mycosphaerellales</taxon>
        <taxon>Teratosphaeriaceae</taxon>
        <taxon>Acrodontium</taxon>
    </lineage>
</organism>
<keyword evidence="2" id="KW-1185">Reference proteome</keyword>
<protein>
    <submittedName>
        <fullName evidence="1">Uncharacterized protein</fullName>
    </submittedName>
</protein>
<accession>A0AAQ3M9D2</accession>
<dbReference type="AlphaFoldDB" id="A0AAQ3M9D2"/>
<name>A0AAQ3M9D2_9PEZI</name>
<reference evidence="1 2" key="1">
    <citation type="submission" date="2023-11" db="EMBL/GenBank/DDBJ databases">
        <title>An acidophilic fungus is an integral part of prey digestion in a carnivorous sundew plant.</title>
        <authorList>
            <person name="Tsai I.J."/>
        </authorList>
    </citation>
    <scope>NUCLEOTIDE SEQUENCE [LARGE SCALE GENOMIC DNA]</scope>
    <source>
        <strain evidence="1">169a</strain>
    </source>
</reference>
<dbReference type="EMBL" id="CP138587">
    <property type="protein sequence ID" value="WPH02456.1"/>
    <property type="molecule type" value="Genomic_DNA"/>
</dbReference>
<evidence type="ECO:0000313" key="1">
    <source>
        <dbReference type="EMBL" id="WPH02456.1"/>
    </source>
</evidence>
<proteinExistence type="predicted"/>
<dbReference type="Proteomes" id="UP001303373">
    <property type="component" value="Chromosome 8"/>
</dbReference>
<gene>
    <name evidence="1" type="ORF">R9X50_00532000</name>
</gene>
<sequence length="117" mass="12723">MTAIANPSIRRGAASRWRAAEALEWKGRRMRHQMCLLQLRRSGGGRQPRAILLSAKHSVCAGHVGTSGRRNEGAKQAMSLIGSWPLMQWPISAAPSTVEVGRHDSARWPQGIGVTSS</sequence>
<evidence type="ECO:0000313" key="2">
    <source>
        <dbReference type="Proteomes" id="UP001303373"/>
    </source>
</evidence>